<feature type="transmembrane region" description="Helical" evidence="8">
    <location>
        <begin position="195"/>
        <end position="217"/>
    </location>
</feature>
<reference evidence="9 10" key="1">
    <citation type="submission" date="2018-01" db="EMBL/GenBank/DDBJ databases">
        <authorList>
            <person name="Fu G.-Y."/>
        </authorList>
    </citation>
    <scope>NUCLEOTIDE SEQUENCE [LARGE SCALE GENOMIC DNA]</scope>
    <source>
        <strain evidence="9 10">SY39</strain>
    </source>
</reference>
<evidence type="ECO:0000256" key="4">
    <source>
        <dbReference type="ARBA" id="ARBA00022475"/>
    </source>
</evidence>
<gene>
    <name evidence="9" type="ORF">C0099_10425</name>
</gene>
<dbReference type="InterPro" id="IPR038770">
    <property type="entry name" value="Na+/solute_symporter_sf"/>
</dbReference>
<dbReference type="KEGG" id="atw:C0099_10425"/>
<dbReference type="GO" id="GO:0055085">
    <property type="term" value="P:transmembrane transport"/>
    <property type="evidence" value="ECO:0007669"/>
    <property type="project" value="InterPro"/>
</dbReference>
<proteinExistence type="inferred from homology"/>
<keyword evidence="4" id="KW-1003">Cell membrane</keyword>
<sequence>MDIIFGIILPIFGTLGIGYAAARFGVFDEAANRGLSVFVFNFAIPLMLFRSIAQTELPDALPWGYLLSYFVGAFVTMGLAMVAGRTLFARRLDELAVMGMGASYSNTAMLGIPLVVTAYGPAAALPLFVLIACHSLVLLPPTTIIIEAARGAQQSIGKLMWTLLRGVATTPLIWGLSAGLMFAISGAAVPDAVDSIAGGIGAAAAPCALFALGASLTRYRLGGNLREPLVVVALKTLVHPLLVWLLATQVFDIPELWVVVAVTLAALPAGVTPYLFAQRYQVVQASTASTVFLSTLFSVVSLSVLLFIVR</sequence>
<feature type="transmembrane region" description="Helical" evidence="8">
    <location>
        <begin position="256"/>
        <end position="276"/>
    </location>
</feature>
<feature type="transmembrane region" description="Helical" evidence="8">
    <location>
        <begin position="65"/>
        <end position="83"/>
    </location>
</feature>
<dbReference type="AlphaFoldDB" id="A0A2I6S7S3"/>
<evidence type="ECO:0000256" key="8">
    <source>
        <dbReference type="SAM" id="Phobius"/>
    </source>
</evidence>
<feature type="transmembrane region" description="Helical" evidence="8">
    <location>
        <begin position="95"/>
        <end position="116"/>
    </location>
</feature>
<feature type="transmembrane region" description="Helical" evidence="8">
    <location>
        <begin position="167"/>
        <end position="189"/>
    </location>
</feature>
<accession>A0A2I6S7S3</accession>
<feature type="transmembrane region" description="Helical" evidence="8">
    <location>
        <begin position="229"/>
        <end position="250"/>
    </location>
</feature>
<organism evidence="9 10">
    <name type="scientific">Pseudazoarcus pumilus</name>
    <dbReference type="NCBI Taxonomy" id="2067960"/>
    <lineage>
        <taxon>Bacteria</taxon>
        <taxon>Pseudomonadati</taxon>
        <taxon>Pseudomonadota</taxon>
        <taxon>Betaproteobacteria</taxon>
        <taxon>Rhodocyclales</taxon>
        <taxon>Zoogloeaceae</taxon>
        <taxon>Pseudazoarcus</taxon>
    </lineage>
</organism>
<dbReference type="PANTHER" id="PTHR36838:SF3">
    <property type="entry name" value="TRANSPORTER AUXIN EFFLUX CARRIER EC FAMILY"/>
    <property type="match status" value="1"/>
</dbReference>
<feature type="transmembrane region" description="Helical" evidence="8">
    <location>
        <begin position="34"/>
        <end position="53"/>
    </location>
</feature>
<feature type="transmembrane region" description="Helical" evidence="8">
    <location>
        <begin position="288"/>
        <end position="309"/>
    </location>
</feature>
<dbReference type="InterPro" id="IPR004776">
    <property type="entry name" value="Mem_transp_PIN-like"/>
</dbReference>
<evidence type="ECO:0000256" key="3">
    <source>
        <dbReference type="ARBA" id="ARBA00022448"/>
    </source>
</evidence>
<comment type="similarity">
    <text evidence="2">Belongs to the auxin efflux carrier (TC 2.A.69) family.</text>
</comment>
<evidence type="ECO:0000256" key="2">
    <source>
        <dbReference type="ARBA" id="ARBA00010145"/>
    </source>
</evidence>
<dbReference type="Pfam" id="PF03547">
    <property type="entry name" value="Mem_trans"/>
    <property type="match status" value="1"/>
</dbReference>
<evidence type="ECO:0000313" key="9">
    <source>
        <dbReference type="EMBL" id="AUN95306.1"/>
    </source>
</evidence>
<feature type="transmembrane region" description="Helical" evidence="8">
    <location>
        <begin position="6"/>
        <end position="22"/>
    </location>
</feature>
<keyword evidence="7 8" id="KW-0472">Membrane</keyword>
<dbReference type="Gene3D" id="1.20.1530.20">
    <property type="match status" value="1"/>
</dbReference>
<evidence type="ECO:0000256" key="1">
    <source>
        <dbReference type="ARBA" id="ARBA00004651"/>
    </source>
</evidence>
<keyword evidence="5 8" id="KW-0812">Transmembrane</keyword>
<dbReference type="Proteomes" id="UP000242205">
    <property type="component" value="Chromosome"/>
</dbReference>
<keyword evidence="10" id="KW-1185">Reference proteome</keyword>
<evidence type="ECO:0000256" key="7">
    <source>
        <dbReference type="ARBA" id="ARBA00023136"/>
    </source>
</evidence>
<name>A0A2I6S7S3_9RHOO</name>
<dbReference type="RefSeq" id="WP_102247355.1">
    <property type="nucleotide sequence ID" value="NZ_CP025682.1"/>
</dbReference>
<dbReference type="EMBL" id="CP025682">
    <property type="protein sequence ID" value="AUN95306.1"/>
    <property type="molecule type" value="Genomic_DNA"/>
</dbReference>
<evidence type="ECO:0000256" key="5">
    <source>
        <dbReference type="ARBA" id="ARBA00022692"/>
    </source>
</evidence>
<dbReference type="PANTHER" id="PTHR36838">
    <property type="entry name" value="AUXIN EFFLUX CARRIER FAMILY PROTEIN"/>
    <property type="match status" value="1"/>
</dbReference>
<keyword evidence="3" id="KW-0813">Transport</keyword>
<evidence type="ECO:0000313" key="10">
    <source>
        <dbReference type="Proteomes" id="UP000242205"/>
    </source>
</evidence>
<dbReference type="GO" id="GO:0005886">
    <property type="term" value="C:plasma membrane"/>
    <property type="evidence" value="ECO:0007669"/>
    <property type="project" value="UniProtKB-SubCell"/>
</dbReference>
<feature type="transmembrane region" description="Helical" evidence="8">
    <location>
        <begin position="122"/>
        <end position="146"/>
    </location>
</feature>
<evidence type="ECO:0000256" key="6">
    <source>
        <dbReference type="ARBA" id="ARBA00022989"/>
    </source>
</evidence>
<comment type="subcellular location">
    <subcellularLocation>
        <location evidence="1">Cell membrane</location>
        <topology evidence="1">Multi-pass membrane protein</topology>
    </subcellularLocation>
</comment>
<keyword evidence="6 8" id="KW-1133">Transmembrane helix</keyword>
<dbReference type="OrthoDB" id="3435874at2"/>
<protein>
    <submittedName>
        <fullName evidence="9">AEC family transporter</fullName>
    </submittedName>
</protein>